<dbReference type="InterPro" id="IPR003825">
    <property type="entry name" value="Colicin-V_CvpA"/>
</dbReference>
<gene>
    <name evidence="6" type="ORF">NG895_19120</name>
</gene>
<evidence type="ECO:0000256" key="5">
    <source>
        <dbReference type="SAM" id="Phobius"/>
    </source>
</evidence>
<dbReference type="Pfam" id="PF02674">
    <property type="entry name" value="Colicin_V"/>
    <property type="match status" value="1"/>
</dbReference>
<protein>
    <submittedName>
        <fullName evidence="6">CvpA family protein</fullName>
    </submittedName>
</protein>
<comment type="subcellular location">
    <subcellularLocation>
        <location evidence="1">Membrane</location>
        <topology evidence="1">Multi-pass membrane protein</topology>
    </subcellularLocation>
</comment>
<evidence type="ECO:0000256" key="4">
    <source>
        <dbReference type="ARBA" id="ARBA00023136"/>
    </source>
</evidence>
<dbReference type="AlphaFoldDB" id="A0A9X2JHN8"/>
<reference evidence="6" key="1">
    <citation type="submission" date="2022-06" db="EMBL/GenBank/DDBJ databases">
        <title>Aeoliella straminimaris, a novel planctomycete from sediments.</title>
        <authorList>
            <person name="Vitorino I.R."/>
            <person name="Lage O.M."/>
        </authorList>
    </citation>
    <scope>NUCLEOTIDE SEQUENCE</scope>
    <source>
        <strain evidence="6">ICT_H6.2</strain>
    </source>
</reference>
<feature type="transmembrane region" description="Helical" evidence="5">
    <location>
        <begin position="6"/>
        <end position="25"/>
    </location>
</feature>
<proteinExistence type="predicted"/>
<dbReference type="GO" id="GO:0016020">
    <property type="term" value="C:membrane"/>
    <property type="evidence" value="ECO:0007669"/>
    <property type="project" value="UniProtKB-SubCell"/>
</dbReference>
<keyword evidence="4 5" id="KW-0472">Membrane</keyword>
<organism evidence="6 7">
    <name type="scientific">Aeoliella straminimaris</name>
    <dbReference type="NCBI Taxonomy" id="2954799"/>
    <lineage>
        <taxon>Bacteria</taxon>
        <taxon>Pseudomonadati</taxon>
        <taxon>Planctomycetota</taxon>
        <taxon>Planctomycetia</taxon>
        <taxon>Pirellulales</taxon>
        <taxon>Lacipirellulaceae</taxon>
        <taxon>Aeoliella</taxon>
    </lineage>
</organism>
<evidence type="ECO:0000256" key="1">
    <source>
        <dbReference type="ARBA" id="ARBA00004141"/>
    </source>
</evidence>
<feature type="transmembrane region" description="Helical" evidence="5">
    <location>
        <begin position="101"/>
        <end position="123"/>
    </location>
</feature>
<keyword evidence="3 5" id="KW-1133">Transmembrane helix</keyword>
<dbReference type="EMBL" id="JAMXLR010000064">
    <property type="protein sequence ID" value="MCO6046016.1"/>
    <property type="molecule type" value="Genomic_DNA"/>
</dbReference>
<accession>A0A9X2JHN8</accession>
<evidence type="ECO:0000313" key="7">
    <source>
        <dbReference type="Proteomes" id="UP001155241"/>
    </source>
</evidence>
<dbReference type="Proteomes" id="UP001155241">
    <property type="component" value="Unassembled WGS sequence"/>
</dbReference>
<sequence length="197" mass="21628">MWLYYVIVGVIFFATFAMSIQQGLWNNTLTTINILLSGLIAYGFYSPLAKLIADKGGDSYTALLDFVCIWALYVISFLVLQRLLAAKLSKTKMRFKHPIDPIGGPVMAAVAGWLMAGIVAASLHAAPFDDECFGGIFLKSGRSAATNPDVAWLNLSERMLAAENMGSSKASFTQGKYIKDFKKQREAVGEQESLRLK</sequence>
<comment type="caution">
    <text evidence="6">The sequence shown here is derived from an EMBL/GenBank/DDBJ whole genome shotgun (WGS) entry which is preliminary data.</text>
</comment>
<evidence type="ECO:0000256" key="2">
    <source>
        <dbReference type="ARBA" id="ARBA00022692"/>
    </source>
</evidence>
<keyword evidence="7" id="KW-1185">Reference proteome</keyword>
<evidence type="ECO:0000256" key="3">
    <source>
        <dbReference type="ARBA" id="ARBA00022989"/>
    </source>
</evidence>
<dbReference type="RefSeq" id="WP_252854132.1">
    <property type="nucleotide sequence ID" value="NZ_JAMXLR010000064.1"/>
</dbReference>
<keyword evidence="2 5" id="KW-0812">Transmembrane</keyword>
<feature type="transmembrane region" description="Helical" evidence="5">
    <location>
        <begin position="32"/>
        <end position="53"/>
    </location>
</feature>
<evidence type="ECO:0000313" key="6">
    <source>
        <dbReference type="EMBL" id="MCO6046016.1"/>
    </source>
</evidence>
<feature type="transmembrane region" description="Helical" evidence="5">
    <location>
        <begin position="59"/>
        <end position="80"/>
    </location>
</feature>
<dbReference type="GO" id="GO:0009403">
    <property type="term" value="P:toxin biosynthetic process"/>
    <property type="evidence" value="ECO:0007669"/>
    <property type="project" value="InterPro"/>
</dbReference>
<name>A0A9X2JHN8_9BACT</name>